<dbReference type="Pfam" id="PF04555">
    <property type="entry name" value="XhoI"/>
    <property type="match status" value="1"/>
</dbReference>
<name>A0ABU2CS69_9MICO</name>
<dbReference type="Proteomes" id="UP001183585">
    <property type="component" value="Unassembled WGS sequence"/>
</dbReference>
<comment type="caution">
    <text evidence="1">The sequence shown here is derived from an EMBL/GenBank/DDBJ whole genome shotgun (WGS) entry which is preliminary data.</text>
</comment>
<keyword evidence="2" id="KW-1185">Reference proteome</keyword>
<dbReference type="InterPro" id="IPR007636">
    <property type="entry name" value="Restrct_endonuc_II_XhoI"/>
</dbReference>
<keyword evidence="1" id="KW-0378">Hydrolase</keyword>
<evidence type="ECO:0000313" key="1">
    <source>
        <dbReference type="EMBL" id="MDR7384186.1"/>
    </source>
</evidence>
<dbReference type="GO" id="GO:0009036">
    <property type="term" value="F:type II site-specific deoxyribonuclease activity"/>
    <property type="evidence" value="ECO:0007669"/>
    <property type="project" value="UniProtKB-EC"/>
</dbReference>
<proteinExistence type="predicted"/>
<evidence type="ECO:0000313" key="2">
    <source>
        <dbReference type="Proteomes" id="UP001183585"/>
    </source>
</evidence>
<gene>
    <name evidence="1" type="ORF">J2S48_003701</name>
</gene>
<dbReference type="RefSeq" id="WP_274996054.1">
    <property type="nucleotide sequence ID" value="NZ_JAJQQP010000011.1"/>
</dbReference>
<dbReference type="EMBL" id="JAVDYE010000001">
    <property type="protein sequence ID" value="MDR7384186.1"/>
    <property type="molecule type" value="Genomic_DNA"/>
</dbReference>
<sequence length="242" mass="27160">MPIDLTWDAAVRAYWTGRDLQAQRQIEAGRADAGTRGAVTGGKHLDPMRDAVAELFRNAEGIDFDIRTSGKLTLPGYYRRTKDWDLIVLYRGVLVAAIEFKSQSGSFGNNFNNRTEEAIGNAVDIWRAYQEGYLGTVKPWLAFVMVLEKTPVSTAIQRTAPALFPTDPIFNDTSYLDRYRILLRRLLHEQQYDAAVVAATEQGQGIYDEPEFELSFANFGAAIKGRIEYIRALPDNAFDSGH</sequence>
<dbReference type="EC" id="3.1.21.4" evidence="1"/>
<organism evidence="1 2">
    <name type="scientific">Promicromonospora iranensis</name>
    <dbReference type="NCBI Taxonomy" id="1105144"/>
    <lineage>
        <taxon>Bacteria</taxon>
        <taxon>Bacillati</taxon>
        <taxon>Actinomycetota</taxon>
        <taxon>Actinomycetes</taxon>
        <taxon>Micrococcales</taxon>
        <taxon>Promicromonosporaceae</taxon>
        <taxon>Promicromonospora</taxon>
    </lineage>
</organism>
<reference evidence="1 2" key="1">
    <citation type="submission" date="2023-07" db="EMBL/GenBank/DDBJ databases">
        <title>Sequencing the genomes of 1000 actinobacteria strains.</title>
        <authorList>
            <person name="Klenk H.-P."/>
        </authorList>
    </citation>
    <scope>NUCLEOTIDE SEQUENCE [LARGE SCALE GENOMIC DNA]</scope>
    <source>
        <strain evidence="1 2">DSM 45554</strain>
    </source>
</reference>
<accession>A0ABU2CS69</accession>
<protein>
    <submittedName>
        <fullName evidence="1">Type II restriction enzyme</fullName>
        <ecNumber evidence="1">3.1.21.4</ecNumber>
    </submittedName>
</protein>